<dbReference type="RefSeq" id="WP_078986233.1">
    <property type="nucleotide sequence ID" value="NZ_NFDL01000036.1"/>
</dbReference>
<proteinExistence type="predicted"/>
<dbReference type="InterPro" id="IPR014903">
    <property type="entry name" value="DUF1796"/>
</dbReference>
<dbReference type="AlphaFoldDB" id="A0A243BIF8"/>
<evidence type="ECO:0008006" key="3">
    <source>
        <dbReference type="Google" id="ProtNLM"/>
    </source>
</evidence>
<protein>
    <recommendedName>
        <fullName evidence="3">Peptidase</fullName>
    </recommendedName>
</protein>
<evidence type="ECO:0000313" key="1">
    <source>
        <dbReference type="EMBL" id="OTY46723.1"/>
    </source>
</evidence>
<reference evidence="1 2" key="1">
    <citation type="submission" date="2016-10" db="EMBL/GenBank/DDBJ databases">
        <title>Comparative genomics of Bacillus thuringiensis reveals a path to pathogens against multiple invertebrate hosts.</title>
        <authorList>
            <person name="Zheng J."/>
            <person name="Gao Q."/>
            <person name="Liu H."/>
            <person name="Peng D."/>
            <person name="Ruan L."/>
            <person name="Sun M."/>
        </authorList>
    </citation>
    <scope>NUCLEOTIDE SEQUENCE [LARGE SCALE GENOMIC DNA]</scope>
    <source>
        <strain evidence="1">BGSC 4BX1</strain>
    </source>
</reference>
<dbReference type="Proteomes" id="UP000195089">
    <property type="component" value="Unassembled WGS sequence"/>
</dbReference>
<name>A0A243BIF8_BACTU</name>
<comment type="caution">
    <text evidence="1">The sequence shown here is derived from an EMBL/GenBank/DDBJ whole genome shotgun (WGS) entry which is preliminary data.</text>
</comment>
<dbReference type="EMBL" id="NFDL01000036">
    <property type="protein sequence ID" value="OTY46723.1"/>
    <property type="molecule type" value="Genomic_DNA"/>
</dbReference>
<accession>A0A243BIF8</accession>
<evidence type="ECO:0000313" key="2">
    <source>
        <dbReference type="Proteomes" id="UP000195089"/>
    </source>
</evidence>
<dbReference type="Pfam" id="PF08795">
    <property type="entry name" value="DUF1796"/>
    <property type="match status" value="1"/>
</dbReference>
<gene>
    <name evidence="1" type="ORF">BK742_09015</name>
</gene>
<organism evidence="1 2">
    <name type="scientific">Bacillus thuringiensis serovar pingluonsis</name>
    <dbReference type="NCBI Taxonomy" id="180881"/>
    <lineage>
        <taxon>Bacteria</taxon>
        <taxon>Bacillati</taxon>
        <taxon>Bacillota</taxon>
        <taxon>Bacilli</taxon>
        <taxon>Bacillales</taxon>
        <taxon>Bacillaceae</taxon>
        <taxon>Bacillus</taxon>
        <taxon>Bacillus cereus group</taxon>
    </lineage>
</organism>
<sequence length="219" mass="25967">MRLIDIQHNYDTIFSLGDRCLTANKLRHFKLRPYAGIVDWMLTPKLSKIVDLLQNRCDKFMNEATMVCDGYNNLIIGHLLLRDTLYDVTSVHDFPIEKNTPENWETYSEFKTKLDRRIQRFFNKLETCSIILFVRIGGTYEEARRLEEVLSKIVVGKFRVLILNEIPNRRLIEYDWGLQYTCSIGIPIEQRECNELWNMILNNITCNDVIEDYIDFLDD</sequence>